<dbReference type="InterPro" id="IPR029055">
    <property type="entry name" value="Ntn_hydrolases_N"/>
</dbReference>
<evidence type="ECO:0000313" key="6">
    <source>
        <dbReference type="EMBL" id="PYE60293.1"/>
    </source>
</evidence>
<name>A0ABX5PS04_9GAMM</name>
<dbReference type="NCBIfam" id="TIGR00066">
    <property type="entry name" value="g_glut_trans"/>
    <property type="match status" value="1"/>
</dbReference>
<comment type="pathway">
    <text evidence="4">Sulfur metabolism; glutathione metabolism.</text>
</comment>
<evidence type="ECO:0000256" key="1">
    <source>
        <dbReference type="ARBA" id="ARBA00001049"/>
    </source>
</evidence>
<dbReference type="InterPro" id="IPR043138">
    <property type="entry name" value="GGT_lsub"/>
</dbReference>
<feature type="transmembrane region" description="Helical" evidence="5">
    <location>
        <begin position="26"/>
        <end position="45"/>
    </location>
</feature>
<gene>
    <name evidence="6" type="ORF">C8J23_104153</name>
</gene>
<dbReference type="Gene3D" id="3.60.20.40">
    <property type="match status" value="1"/>
</dbReference>
<dbReference type="PANTHER" id="PTHR43881:SF1">
    <property type="entry name" value="GAMMA-GLUTAMYLTRANSPEPTIDASE (AFU_ORTHOLOGUE AFUA_4G13580)"/>
    <property type="match status" value="1"/>
</dbReference>
<proteinExistence type="inferred from homology"/>
<dbReference type="Proteomes" id="UP000247584">
    <property type="component" value="Unassembled WGS sequence"/>
</dbReference>
<reference evidence="6 7" key="1">
    <citation type="submission" date="2018-06" db="EMBL/GenBank/DDBJ databases">
        <title>Genomic Encyclopedia of Type Strains, Phase III (KMG-III): the genomes of soil and plant-associated and newly described type strains.</title>
        <authorList>
            <person name="Whitman W."/>
        </authorList>
    </citation>
    <scope>NUCLEOTIDE SEQUENCE [LARGE SCALE GENOMIC DNA]</scope>
    <source>
        <strain evidence="6 7">JC5</strain>
    </source>
</reference>
<comment type="PTM">
    <text evidence="4">Cleaved by autocatalysis into a large and a small subunit.</text>
</comment>
<dbReference type="InterPro" id="IPR000101">
    <property type="entry name" value="GGT_peptidase"/>
</dbReference>
<dbReference type="PRINTS" id="PR01210">
    <property type="entry name" value="GGTRANSPTASE"/>
</dbReference>
<evidence type="ECO:0000256" key="2">
    <source>
        <dbReference type="ARBA" id="ARBA00001089"/>
    </source>
</evidence>
<dbReference type="SUPFAM" id="SSF56235">
    <property type="entry name" value="N-terminal nucleophile aminohydrolases (Ntn hydrolases)"/>
    <property type="match status" value="1"/>
</dbReference>
<comment type="caution">
    <text evidence="6">The sequence shown here is derived from an EMBL/GenBank/DDBJ whole genome shotgun (WGS) entry which is preliminary data.</text>
</comment>
<comment type="catalytic activity">
    <reaction evidence="3 4">
        <text>an N-terminal (5-L-glutamyl)-[peptide] + an alpha-amino acid = 5-L-glutamyl amino acid + an N-terminal L-alpha-aminoacyl-[peptide]</text>
        <dbReference type="Rhea" id="RHEA:23904"/>
        <dbReference type="Rhea" id="RHEA-COMP:9780"/>
        <dbReference type="Rhea" id="RHEA-COMP:9795"/>
        <dbReference type="ChEBI" id="CHEBI:77644"/>
        <dbReference type="ChEBI" id="CHEBI:78597"/>
        <dbReference type="ChEBI" id="CHEBI:78599"/>
        <dbReference type="ChEBI" id="CHEBI:78608"/>
        <dbReference type="EC" id="2.3.2.2"/>
    </reaction>
</comment>
<keyword evidence="4" id="KW-0808">Transferase</keyword>
<keyword evidence="4" id="KW-0317">Glutathione biosynthesis</keyword>
<keyword evidence="4" id="KW-0378">Hydrolase</keyword>
<dbReference type="EC" id="3.4.19.13" evidence="4"/>
<dbReference type="EMBL" id="QJSY01000004">
    <property type="protein sequence ID" value="PYE60293.1"/>
    <property type="molecule type" value="Genomic_DNA"/>
</dbReference>
<comment type="subunit">
    <text evidence="4">This enzyme consists of two polypeptide chains, which are synthesized in precursor form from a single polypeptide.</text>
</comment>
<protein>
    <recommendedName>
        <fullName evidence="4">Glutathione hydrolase proenzyme</fullName>
        <ecNumber evidence="4">2.3.2.2</ecNumber>
        <ecNumber evidence="4">3.4.19.13</ecNumber>
    </recommendedName>
    <component>
        <recommendedName>
            <fullName evidence="4">Glutathione hydrolase large chain</fullName>
        </recommendedName>
    </component>
    <component>
        <recommendedName>
            <fullName evidence="4">Glutathione hydrolase small chain</fullName>
        </recommendedName>
    </component>
</protein>
<accession>A0ABX5PS04</accession>
<comment type="catalytic activity">
    <reaction evidence="2 4">
        <text>glutathione + H2O = L-cysteinylglycine + L-glutamate</text>
        <dbReference type="Rhea" id="RHEA:28807"/>
        <dbReference type="ChEBI" id="CHEBI:15377"/>
        <dbReference type="ChEBI" id="CHEBI:29985"/>
        <dbReference type="ChEBI" id="CHEBI:57925"/>
        <dbReference type="ChEBI" id="CHEBI:61694"/>
        <dbReference type="EC" id="3.4.19.13"/>
    </reaction>
</comment>
<dbReference type="PANTHER" id="PTHR43881">
    <property type="entry name" value="GAMMA-GLUTAMYLTRANSPEPTIDASE (AFU_ORTHOLOGUE AFUA_4G13580)"/>
    <property type="match status" value="1"/>
</dbReference>
<dbReference type="Gene3D" id="1.10.246.130">
    <property type="match status" value="1"/>
</dbReference>
<keyword evidence="5" id="KW-1133">Transmembrane helix</keyword>
<keyword evidence="4" id="KW-0865">Zymogen</keyword>
<evidence type="ECO:0000256" key="4">
    <source>
        <dbReference type="RuleBase" id="RU368036"/>
    </source>
</evidence>
<evidence type="ECO:0000256" key="5">
    <source>
        <dbReference type="SAM" id="Phobius"/>
    </source>
</evidence>
<evidence type="ECO:0000313" key="7">
    <source>
        <dbReference type="Proteomes" id="UP000247584"/>
    </source>
</evidence>
<dbReference type="Pfam" id="PF01019">
    <property type="entry name" value="G_glu_transpept"/>
    <property type="match status" value="1"/>
</dbReference>
<sequence length="589" mass="63316">MHKHSNNKMQDVQGIRNISNSSCRQLLLGVIGSLTVFCSTGSMAMDRITGAAFASRSEVYAVNGMAATSQPLATQVAVDILKQGGSAVDAAIAANAMLGLVEPTGSGIGGDLFAIVWGAKEQRLYGLNASGRSPASLTLEMLKAKGLEQLPPYGPLPVSVPGAVDGWYELHDKFGKLPMKDNLAPAIHYAREGFPVSELIAFYLARSGDKLAKYPGFKETYMPGGRMPAVGELFRNPALANSYEKIAKGGRDVFYKGEIARSIAAYMQQQGGYLSYEDLASHKSEWVEPVSANYRGYDIWELPPNGQGIAALQILKTLEPFNLKAMGLGSAEYVHHFVEAKKLAFADRAKFYADMDFAKVPVASLISKEYNYARAKLIDADKAAASVEPGNPNLLHGDTIYLTTADKEGNMVSLIQSNYRGMGSGMTPPDLGFVLQDRGQLFDLTPGRANSYAPGKRPFHTIIPAFVTKDGKPWLSFGVMGGATQPQMHAQIMINLIDFGLNLQEAGDAPRILHTGSSQPTGEQMTDGGYISLESGFSMETRRELMKKGHTLSDSLGAFGGYQAIGVNVESGVYRGASESRKDGQASGY</sequence>
<evidence type="ECO:0000256" key="3">
    <source>
        <dbReference type="ARBA" id="ARBA00047417"/>
    </source>
</evidence>
<keyword evidence="7" id="KW-1185">Reference proteome</keyword>
<comment type="catalytic activity">
    <reaction evidence="1 4">
        <text>an S-substituted glutathione + H2O = an S-substituted L-cysteinylglycine + L-glutamate</text>
        <dbReference type="Rhea" id="RHEA:59468"/>
        <dbReference type="ChEBI" id="CHEBI:15377"/>
        <dbReference type="ChEBI" id="CHEBI:29985"/>
        <dbReference type="ChEBI" id="CHEBI:90779"/>
        <dbReference type="ChEBI" id="CHEBI:143103"/>
        <dbReference type="EC" id="3.4.19.13"/>
    </reaction>
</comment>
<dbReference type="InterPro" id="IPR043137">
    <property type="entry name" value="GGT_ssub_C"/>
</dbReference>
<dbReference type="EC" id="2.3.2.2" evidence="4"/>
<keyword evidence="5" id="KW-0472">Membrane</keyword>
<keyword evidence="4" id="KW-0012">Acyltransferase</keyword>
<comment type="similarity">
    <text evidence="4">Belongs to the gamma-glutamyltransferase family.</text>
</comment>
<organism evidence="6 7">
    <name type="scientific">Shewanella chilikensis</name>
    <dbReference type="NCBI Taxonomy" id="558541"/>
    <lineage>
        <taxon>Bacteria</taxon>
        <taxon>Pseudomonadati</taxon>
        <taxon>Pseudomonadota</taxon>
        <taxon>Gammaproteobacteria</taxon>
        <taxon>Alteromonadales</taxon>
        <taxon>Shewanellaceae</taxon>
        <taxon>Shewanella</taxon>
    </lineage>
</organism>
<keyword evidence="5" id="KW-0812">Transmembrane</keyword>
<dbReference type="InterPro" id="IPR052896">
    <property type="entry name" value="GGT-like_enzyme"/>
</dbReference>